<sequence>MATITLSQLYATGSELFHDSESFFYELSDIDSSSKGQYNLVGGIITFTALAGTFIGTYGIGHATYVAKSYSKPYTLY</sequence>
<keyword evidence="2" id="KW-1185">Reference proteome</keyword>
<dbReference type="EMBL" id="CP063311">
    <property type="protein sequence ID" value="QOV21474.1"/>
    <property type="molecule type" value="Genomic_DNA"/>
</dbReference>
<organism evidence="1 2">
    <name type="scientific">Anabaenopsis elenkinii CCIBt3563</name>
    <dbReference type="NCBI Taxonomy" id="2779889"/>
    <lineage>
        <taxon>Bacteria</taxon>
        <taxon>Bacillati</taxon>
        <taxon>Cyanobacteriota</taxon>
        <taxon>Cyanophyceae</taxon>
        <taxon>Nostocales</taxon>
        <taxon>Nodulariaceae</taxon>
        <taxon>Anabaenopsis</taxon>
    </lineage>
</organism>
<accession>A0A7U3RYY0</accession>
<reference evidence="2" key="1">
    <citation type="submission" date="2020-10" db="EMBL/GenBank/DDBJ databases">
        <title>Genome-based taxonomic classification of the species Anabaenopsis elenkinii.</title>
        <authorList>
            <person name="Delbaje E."/>
            <person name="Andreote A.P.D."/>
            <person name="Pellegrinetti T.A."/>
            <person name="Cruz R.B."/>
            <person name="Branco L.H.Z."/>
            <person name="Fiore M.F."/>
        </authorList>
    </citation>
    <scope>NUCLEOTIDE SEQUENCE [LARGE SCALE GENOMIC DNA]</scope>
    <source>
        <strain evidence="2">CCIBt3563</strain>
    </source>
</reference>
<dbReference type="KEGG" id="aee:IM676_11985"/>
<name>A0A7U3RYY0_9CYAN</name>
<dbReference type="AlphaFoldDB" id="A0A7U3RYY0"/>
<proteinExistence type="predicted"/>
<dbReference type="Proteomes" id="UP000593846">
    <property type="component" value="Chromosome"/>
</dbReference>
<protein>
    <submittedName>
        <fullName evidence="1">Uncharacterized protein</fullName>
    </submittedName>
</protein>
<dbReference type="RefSeq" id="WP_200987129.1">
    <property type="nucleotide sequence ID" value="NZ_CP063311.1"/>
</dbReference>
<evidence type="ECO:0000313" key="1">
    <source>
        <dbReference type="EMBL" id="QOV21474.1"/>
    </source>
</evidence>
<evidence type="ECO:0000313" key="2">
    <source>
        <dbReference type="Proteomes" id="UP000593846"/>
    </source>
</evidence>
<gene>
    <name evidence="1" type="ORF">IM676_11985</name>
</gene>